<keyword evidence="4" id="KW-0479">Metal-binding</keyword>
<proteinExistence type="inferred from homology"/>
<dbReference type="Gene3D" id="1.10.287.510">
    <property type="entry name" value="Helix hairpin bin"/>
    <property type="match status" value="1"/>
</dbReference>
<evidence type="ECO:0000256" key="5">
    <source>
        <dbReference type="ARBA" id="ARBA00022741"/>
    </source>
</evidence>
<evidence type="ECO:0000256" key="7">
    <source>
        <dbReference type="ARBA" id="ARBA00022801"/>
    </source>
</evidence>
<dbReference type="Proteomes" id="UP000654604">
    <property type="component" value="Unassembled WGS sequence"/>
</dbReference>
<feature type="coiled-coil region" evidence="12">
    <location>
        <begin position="648"/>
        <end position="682"/>
    </location>
</feature>
<keyword evidence="7" id="KW-0378">Hydrolase</keyword>
<evidence type="ECO:0000256" key="3">
    <source>
        <dbReference type="ARBA" id="ARBA00013368"/>
    </source>
</evidence>
<evidence type="ECO:0000259" key="13">
    <source>
        <dbReference type="Pfam" id="PF04423"/>
    </source>
</evidence>
<keyword evidence="10 12" id="KW-0175">Coiled coil</keyword>
<comment type="similarity">
    <text evidence="1">Belongs to the SMC family. SbcC subfamily.</text>
</comment>
<keyword evidence="9" id="KW-0067">ATP-binding</keyword>
<dbReference type="InterPro" id="IPR027417">
    <property type="entry name" value="P-loop_NTPase"/>
</dbReference>
<keyword evidence="11" id="KW-0234">DNA repair</keyword>
<evidence type="ECO:0000256" key="8">
    <source>
        <dbReference type="ARBA" id="ARBA00022833"/>
    </source>
</evidence>
<evidence type="ECO:0000256" key="12">
    <source>
        <dbReference type="SAM" id="Coils"/>
    </source>
</evidence>
<accession>A0ABR9V5H7</accession>
<dbReference type="InterPro" id="IPR038729">
    <property type="entry name" value="Rad50/SbcC_AAA"/>
</dbReference>
<dbReference type="InterPro" id="IPR013134">
    <property type="entry name" value="Zn_hook_RAD50"/>
</dbReference>
<evidence type="ECO:0000256" key="1">
    <source>
        <dbReference type="ARBA" id="ARBA00006930"/>
    </source>
</evidence>
<feature type="coiled-coil region" evidence="12">
    <location>
        <begin position="391"/>
        <end position="418"/>
    </location>
</feature>
<dbReference type="SUPFAM" id="SSF52540">
    <property type="entry name" value="P-loop containing nucleoside triphosphate hydrolases"/>
    <property type="match status" value="2"/>
</dbReference>
<evidence type="ECO:0000259" key="14">
    <source>
        <dbReference type="Pfam" id="PF13476"/>
    </source>
</evidence>
<evidence type="ECO:0000313" key="15">
    <source>
        <dbReference type="EMBL" id="MBE9222396.1"/>
    </source>
</evidence>
<dbReference type="Pfam" id="PF13476">
    <property type="entry name" value="AAA_23"/>
    <property type="match status" value="1"/>
</dbReference>
<dbReference type="Pfam" id="PF04423">
    <property type="entry name" value="Rad50_zn_hook"/>
    <property type="match status" value="1"/>
</dbReference>
<feature type="coiled-coil region" evidence="12">
    <location>
        <begin position="709"/>
        <end position="829"/>
    </location>
</feature>
<evidence type="ECO:0000256" key="11">
    <source>
        <dbReference type="ARBA" id="ARBA00023204"/>
    </source>
</evidence>
<keyword evidence="6" id="KW-0227">DNA damage</keyword>
<feature type="coiled-coil region" evidence="12">
    <location>
        <begin position="163"/>
        <end position="228"/>
    </location>
</feature>
<comment type="subunit">
    <text evidence="2">Heterodimer of SbcC and SbcD.</text>
</comment>
<dbReference type="Gene3D" id="3.40.50.300">
    <property type="entry name" value="P-loop containing nucleotide triphosphate hydrolases"/>
    <property type="match status" value="2"/>
</dbReference>
<protein>
    <recommendedName>
        <fullName evidence="3">Nuclease SbcCD subunit C</fullName>
    </recommendedName>
</protein>
<keyword evidence="5" id="KW-0547">Nucleotide-binding</keyword>
<evidence type="ECO:0000256" key="9">
    <source>
        <dbReference type="ARBA" id="ARBA00022840"/>
    </source>
</evidence>
<evidence type="ECO:0000256" key="2">
    <source>
        <dbReference type="ARBA" id="ARBA00011322"/>
    </source>
</evidence>
<gene>
    <name evidence="15" type="ORF">IQ215_06770</name>
</gene>
<dbReference type="SUPFAM" id="SSF75712">
    <property type="entry name" value="Rad50 coiled-coil Zn hook"/>
    <property type="match status" value="1"/>
</dbReference>
<feature type="domain" description="Rad50/SbcC-type AAA" evidence="14">
    <location>
        <begin position="5"/>
        <end position="199"/>
    </location>
</feature>
<comment type="caution">
    <text evidence="15">The sequence shown here is derived from an EMBL/GenBank/DDBJ whole genome shotgun (WGS) entry which is preliminary data.</text>
</comment>
<feature type="coiled-coil region" evidence="12">
    <location>
        <begin position="253"/>
        <end position="280"/>
    </location>
</feature>
<organism evidence="15 16">
    <name type="scientific">Cyanobacterium stanieri LEGE 03274</name>
    <dbReference type="NCBI Taxonomy" id="1828756"/>
    <lineage>
        <taxon>Bacteria</taxon>
        <taxon>Bacillati</taxon>
        <taxon>Cyanobacteriota</taxon>
        <taxon>Cyanophyceae</taxon>
        <taxon>Oscillatoriophycideae</taxon>
        <taxon>Chroococcales</taxon>
        <taxon>Geminocystaceae</taxon>
        <taxon>Cyanobacterium</taxon>
    </lineage>
</organism>
<feature type="coiled-coil region" evidence="12">
    <location>
        <begin position="304"/>
        <end position="349"/>
    </location>
</feature>
<evidence type="ECO:0000256" key="4">
    <source>
        <dbReference type="ARBA" id="ARBA00022723"/>
    </source>
</evidence>
<feature type="domain" description="Zinc-hook" evidence="13">
    <location>
        <begin position="477"/>
        <end position="515"/>
    </location>
</feature>
<dbReference type="Pfam" id="PF13558">
    <property type="entry name" value="SbcC_Walker_B"/>
    <property type="match status" value="1"/>
</dbReference>
<reference evidence="15 16" key="1">
    <citation type="submission" date="2020-10" db="EMBL/GenBank/DDBJ databases">
        <authorList>
            <person name="Castelo-Branco R."/>
            <person name="Eusebio N."/>
            <person name="Adriana R."/>
            <person name="Vieira A."/>
            <person name="Brugerolle De Fraissinette N."/>
            <person name="Rezende De Castro R."/>
            <person name="Schneider M.P."/>
            <person name="Vasconcelos V."/>
            <person name="Leao P.N."/>
        </authorList>
    </citation>
    <scope>NUCLEOTIDE SEQUENCE [LARGE SCALE GENOMIC DNA]</scope>
    <source>
        <strain evidence="15 16">LEGE 03274</strain>
    </source>
</reference>
<feature type="coiled-coil region" evidence="12">
    <location>
        <begin position="536"/>
        <end position="590"/>
    </location>
</feature>
<name>A0ABR9V5H7_9CHRO</name>
<evidence type="ECO:0000256" key="6">
    <source>
        <dbReference type="ARBA" id="ARBA00022763"/>
    </source>
</evidence>
<dbReference type="PANTHER" id="PTHR32114">
    <property type="entry name" value="ABC TRANSPORTER ABCH.3"/>
    <property type="match status" value="1"/>
</dbReference>
<keyword evidence="16" id="KW-1185">Reference proteome</keyword>
<evidence type="ECO:0000313" key="16">
    <source>
        <dbReference type="Proteomes" id="UP000654604"/>
    </source>
</evidence>
<evidence type="ECO:0000256" key="10">
    <source>
        <dbReference type="ARBA" id="ARBA00023054"/>
    </source>
</evidence>
<sequence length="1008" mass="118016">MIPKKLILQNFLSYRQATLDFDGLHTACICGANGAGKSSLLEAITWAIWGKTRAKGSEDVIHLGEKNTRVDFEFSYGGQVYRVIRTKQRKGSSTLDFQIFSHDNFNSISAKGINETQERINDCLKIDYDTFVNSAYLQQGQADKFMTYAAAQRKEILVKLLKLDEYDKIADRAKEMAKGYTEEKNRLQGQWDLLENKLEEKESHLFALDNVNQDLVYHQNEHNNAEKSLKEFQVLGTQRDTVEKELIWQNNQLLEIRSNLDKLVEDKRLLLEEMESLRDRMGKEDEIINNYQYWEKCLAEDTILTEKLKEYKRLISERNNLEETLRQGINDLEQNISNVNFRLGQLEDDKLEKEKIVANKDDVINDLAQFKYYHDKFVQLDLVKNDFYYLQQQESSLIKELEKEEAKLSAKVEQLEKQEYPLQEKLQQIPEVRKQYFDVSQELDSIGKQRNYLTRIEEKKANQLADKKRFLGYKNDIHQQIEEINQKLNTLRADNDAVCPVCESPLDDAHLRHVIDSGLKELKNLENSYWQYDSDIIKCDRTLAELNKEYQDLQRQLSKEEGLQKECARLENYLNSMDDVYEQLEEISTQKNNLILLIDAQNYLPDINQELSEVKEKIKALNYSEETYSLVKENEYKYRWAESNHQKLLDAEQKISTIEQDINKYTTELSSFTKQLEDLKNNSNIQQNIEDVNQKILKINYTEEYHEQVRKKIQELQNYQFEYSKLEDAKKRIPSLENKISEYQEKIVKYNQEIQEKEANINDLKQKLSTLVDYKEEINKLQQQVNLTRTKINEFLSKKGSIEQSLDNIKKDEKQLKYIQKELKDIEKNYRIYAELQKAFGKNGIQALMIENLLPQLEAEANQILSRLTNNQLHIQFITQKEKTTKSKKSKSNFKDTLDIIISDAQGTRSYETYSGGESFRINFSIRLALSRILTQRSGTALQLLIIDEGFGTQDDTGCNLLIGALNKIADDFACILTVTHMPQFKEAFQSRIEVYKTDNGSQISLSV</sequence>
<dbReference type="RefSeq" id="WP_193800555.1">
    <property type="nucleotide sequence ID" value="NZ_JADEWC010000011.1"/>
</dbReference>
<keyword evidence="8" id="KW-0862">Zinc</keyword>
<dbReference type="PANTHER" id="PTHR32114:SF2">
    <property type="entry name" value="ABC TRANSPORTER ABCH.3"/>
    <property type="match status" value="1"/>
</dbReference>
<dbReference type="EMBL" id="JADEWC010000011">
    <property type="protein sequence ID" value="MBE9222396.1"/>
    <property type="molecule type" value="Genomic_DNA"/>
</dbReference>